<feature type="signal peptide" evidence="1">
    <location>
        <begin position="1"/>
        <end position="25"/>
    </location>
</feature>
<organism evidence="2 3">
    <name type="scientific">Amorphus orientalis</name>
    <dbReference type="NCBI Taxonomy" id="649198"/>
    <lineage>
        <taxon>Bacteria</taxon>
        <taxon>Pseudomonadati</taxon>
        <taxon>Pseudomonadota</taxon>
        <taxon>Alphaproteobacteria</taxon>
        <taxon>Hyphomicrobiales</taxon>
        <taxon>Amorphaceae</taxon>
        <taxon>Amorphus</taxon>
    </lineage>
</organism>
<evidence type="ECO:0008006" key="4">
    <source>
        <dbReference type="Google" id="ProtNLM"/>
    </source>
</evidence>
<reference evidence="2" key="1">
    <citation type="submission" date="2023-07" db="EMBL/GenBank/DDBJ databases">
        <title>Genomic Encyclopedia of Type Strains, Phase IV (KMG-IV): sequencing the most valuable type-strain genomes for metagenomic binning, comparative biology and taxonomic classification.</title>
        <authorList>
            <person name="Goeker M."/>
        </authorList>
    </citation>
    <scope>NUCLEOTIDE SEQUENCE</scope>
    <source>
        <strain evidence="2">DSM 21202</strain>
    </source>
</reference>
<gene>
    <name evidence="2" type="ORF">J2S73_001454</name>
</gene>
<sequence length="327" mass="32942">MKSFPASLAATGTLAVLLVPACALAQSPSADLPALDALGPGQYSLWVSGAAEAEATTVPVTTADASTPKTGIISGEASQRARYTYDDFAPDATNETGPFVISMALGSALVEMEGVDNPGVTVGLHVTDAVEPGMHAVEEAFFDVGPSAVPLAVSAVAGPLGGRPTPFASDPEGAVEIVRMDRDGATGRFALTMGPLMGDGDAITVRGAFKGIPYAPGLEASISGSGKLEGPAFDTVKTDVSGAGPAFSLSTGFHDEPAAHIAFSEEPEIGTYEPGNDGLLTARVNGEPAAGSVTITRTGESYGAEFDLRADAEGAGISGSFDHARPE</sequence>
<evidence type="ECO:0000256" key="1">
    <source>
        <dbReference type="SAM" id="SignalP"/>
    </source>
</evidence>
<accession>A0AAE3VMZ3</accession>
<evidence type="ECO:0000313" key="3">
    <source>
        <dbReference type="Proteomes" id="UP001229244"/>
    </source>
</evidence>
<dbReference type="RefSeq" id="WP_306884806.1">
    <property type="nucleotide sequence ID" value="NZ_JAUSUL010000001.1"/>
</dbReference>
<feature type="chain" id="PRO_5042165850" description="Transferrin-binding protein B C-lobe/N-lobe beta barrel domain-containing protein" evidence="1">
    <location>
        <begin position="26"/>
        <end position="327"/>
    </location>
</feature>
<dbReference type="AlphaFoldDB" id="A0AAE3VMZ3"/>
<protein>
    <recommendedName>
        <fullName evidence="4">Transferrin-binding protein B C-lobe/N-lobe beta barrel domain-containing protein</fullName>
    </recommendedName>
</protein>
<keyword evidence="3" id="KW-1185">Reference proteome</keyword>
<keyword evidence="1" id="KW-0732">Signal</keyword>
<evidence type="ECO:0000313" key="2">
    <source>
        <dbReference type="EMBL" id="MDQ0315017.1"/>
    </source>
</evidence>
<dbReference type="EMBL" id="JAUSUL010000001">
    <property type="protein sequence ID" value="MDQ0315017.1"/>
    <property type="molecule type" value="Genomic_DNA"/>
</dbReference>
<name>A0AAE3VMZ3_9HYPH</name>
<comment type="caution">
    <text evidence="2">The sequence shown here is derived from an EMBL/GenBank/DDBJ whole genome shotgun (WGS) entry which is preliminary data.</text>
</comment>
<proteinExistence type="predicted"/>
<dbReference type="Proteomes" id="UP001229244">
    <property type="component" value="Unassembled WGS sequence"/>
</dbReference>